<reference evidence="4" key="1">
    <citation type="submission" date="2017-02" db="UniProtKB">
        <authorList>
            <consortium name="WormBaseParasite"/>
        </authorList>
    </citation>
    <scope>IDENTIFICATION</scope>
</reference>
<dbReference type="EMBL" id="UZAG01003796">
    <property type="protein sequence ID" value="VDO15913.1"/>
    <property type="molecule type" value="Genomic_DNA"/>
</dbReference>
<evidence type="ECO:0000313" key="4">
    <source>
        <dbReference type="WBParaSite" id="BTMF_0000470701-mRNA-1"/>
    </source>
</evidence>
<evidence type="ECO:0000256" key="1">
    <source>
        <dbReference type="SAM" id="Phobius"/>
    </source>
</evidence>
<dbReference type="Proteomes" id="UP000280834">
    <property type="component" value="Unassembled WGS sequence"/>
</dbReference>
<feature type="transmembrane region" description="Helical" evidence="1">
    <location>
        <begin position="38"/>
        <end position="58"/>
    </location>
</feature>
<keyword evidence="1" id="KW-0472">Membrane</keyword>
<gene>
    <name evidence="2" type="ORF">BTMF_LOCUS3999</name>
</gene>
<evidence type="ECO:0000313" key="2">
    <source>
        <dbReference type="EMBL" id="VDO15913.1"/>
    </source>
</evidence>
<keyword evidence="1" id="KW-0812">Transmembrane</keyword>
<dbReference type="AlphaFoldDB" id="A0A0R3QEB8"/>
<name>A0A0R3QEB8_9BILA</name>
<protein>
    <submittedName>
        <fullName evidence="4">Ovule protein</fullName>
    </submittedName>
</protein>
<reference evidence="2 3" key="2">
    <citation type="submission" date="2018-11" db="EMBL/GenBank/DDBJ databases">
        <authorList>
            <consortium name="Pathogen Informatics"/>
        </authorList>
    </citation>
    <scope>NUCLEOTIDE SEQUENCE [LARGE SCALE GENOMIC DNA]</scope>
</reference>
<sequence length="59" mass="6685">DSSYILYCRISSRDSITANVSVVIYSCAIVENEMNGHFLMLLSIYFAKYLLLSPFSLVI</sequence>
<accession>A0A0R3QEB8</accession>
<keyword evidence="1" id="KW-1133">Transmembrane helix</keyword>
<keyword evidence="3" id="KW-1185">Reference proteome</keyword>
<organism evidence="4">
    <name type="scientific">Brugia timori</name>
    <dbReference type="NCBI Taxonomy" id="42155"/>
    <lineage>
        <taxon>Eukaryota</taxon>
        <taxon>Metazoa</taxon>
        <taxon>Ecdysozoa</taxon>
        <taxon>Nematoda</taxon>
        <taxon>Chromadorea</taxon>
        <taxon>Rhabditida</taxon>
        <taxon>Spirurina</taxon>
        <taxon>Spiruromorpha</taxon>
        <taxon>Filarioidea</taxon>
        <taxon>Onchocercidae</taxon>
        <taxon>Brugia</taxon>
    </lineage>
</organism>
<proteinExistence type="predicted"/>
<dbReference type="WBParaSite" id="BTMF_0000470701-mRNA-1">
    <property type="protein sequence ID" value="BTMF_0000470701-mRNA-1"/>
    <property type="gene ID" value="BTMF_0000470701"/>
</dbReference>
<evidence type="ECO:0000313" key="3">
    <source>
        <dbReference type="Proteomes" id="UP000280834"/>
    </source>
</evidence>